<evidence type="ECO:0000256" key="6">
    <source>
        <dbReference type="ARBA" id="ARBA00022806"/>
    </source>
</evidence>
<sequence length="1538" mass="171730">METKRLDSKGKKNKPGKKFDGADPVKNFERWKKKYSKTKARVKRERAGNKKPEWQVEREYINKLVSRYGQINAKDAVKFSDFPISKKTLLGLQGAQYRQPTEIQRQTIGFALQGKDVLGAAKTGSGKTLAFLIPILECLFRQQWSSMDGLGALIISPTRELAYQTFEVLRKIGKNHEFSAGLIIGGKELKSETERIHRTNIVICTPGRLLQHMDETATFHASDLHMLVLDEADRILDMGFADTLNAILENLPKTRQTLLFSATQTKSVKDLARLSLKDPEYVWVHEKAKFSTPATLEQSYVVCELHQKVNMLFSFIRSHLTKKIIVFFACCKEVQYLFRVFCRLRPGMPILALHGKQQQMKRVEVYNDFIRKQNAVLFATDIAARGLDFPAVNWVLQFDCPEDADTYIHRVGRTARYKEGGEALLLLLPSEEKGMLTQLQEKKVPINKIQVNPEKLQAVQQKLQAFLAQEKEQKDRAQRCFVSYLRSIYLMKNKEVFDVFKLKIQEYAVSLGLAVAPRVRFLNKAQVQRAEKDGQREEQQSEEEEELKSFKAKLTGNVPHEGQNSESEESSNGEESDDEQDVKQKRMLLLGADDNSEEEEDLKDLDLFTVKTKDVFSVTQEQEDPEESPEDPKKKKAVTKYTEAKKILKKKFKVNTKVTFDEEGEAVQLWPPVQHTVASEEEEEEDVSGINVEKAKERLKREDQEFDKQEYSRKVKAKHREKRLKAKAARREASRQHGEQSDDEEDEVHAYLANYSDDEFDPSTLPDPDKVRSQEEEEDEEEDDHVTRSTKRQQSSESSDEEDEELTAGKRKKVKQVIAAGAVAAPAGIIMATPKLVSGAQKLLEPFGEAKLLQIPGTCAAMPAAQITLSTAAASKGDFVCGPPKMIASVQSHQPSPSTLPVAGPLPQISPSSSSSIMVVAKMATTGGVSANSQLQVTKPPLSQVSSMTQATTPGRTVVITVPRTATPQPVTVAPRLPQSSSSHLPANIQIPAGMMLIRSDTGQLMLVSQQALAQAQQGPRVTSGQAPRIVSHQVSAANGGKGNEKVTVIRMAAPPSFLPPPSIQKTALVKVVGVTQNAASAHESQPRIQAPATETRKEPLGTFTQETLESVKKCKNFLVTLIKLASSDSRSANMANNVRGLVRNLLEGKLEAEEFTEQLYQELKSTPQPCLVPFLKKSLPAVRRLTADPQLFIQQASTSACNSSAPPPAADTGPNLNNSKQVIQPARRVMMRPAVTSLTLPRNYISKSNNSRPNIKQTLLPPGKPLPGTFSLSKQHFSQDPSGFAFKNSTGSYREDDDINDVAFMAGVNLREENAKFLTTTVGSVVQSCQDQPFLSPNKLLSRILRADLVSAVFPGQPLGVTDVGPEVVALVSHATQECLRGLLEKLAVAAEHRKATLKEDVWHTKVSDIRSQLRFLEEVETLNKKRKDEAEREKLLRLARSRSHPEDPQFQLLKQKAKELQQIEEAQLQQREANMTALAAIGPRRKRPLELTDSQVSLLPRLDVPRVTRVILRDLLVCMEQDHFLRHSLTLYKAML</sequence>
<evidence type="ECO:0000259" key="19">
    <source>
        <dbReference type="PROSITE" id="PS51192"/>
    </source>
</evidence>
<dbReference type="SMART" id="SM00490">
    <property type="entry name" value="HELICc"/>
    <property type="match status" value="1"/>
</dbReference>
<dbReference type="PROSITE" id="PS00039">
    <property type="entry name" value="DEAD_ATP_HELICASE"/>
    <property type="match status" value="1"/>
</dbReference>
<dbReference type="GO" id="GO:0003677">
    <property type="term" value="F:DNA binding"/>
    <property type="evidence" value="ECO:0007669"/>
    <property type="project" value="TreeGrafter"/>
</dbReference>
<accession>A0AAV6S972</accession>
<feature type="compositionally biased region" description="Acidic residues" evidence="17">
    <location>
        <begin position="775"/>
        <end position="784"/>
    </location>
</feature>
<dbReference type="GO" id="GO:0005669">
    <property type="term" value="C:transcription factor TFIID complex"/>
    <property type="evidence" value="ECO:0007669"/>
    <property type="project" value="InterPro"/>
</dbReference>
<dbReference type="PROSITE" id="PS51119">
    <property type="entry name" value="TAFH"/>
    <property type="match status" value="1"/>
</dbReference>
<dbReference type="CDD" id="cd08045">
    <property type="entry name" value="HFD_TAF4"/>
    <property type="match status" value="1"/>
</dbReference>
<evidence type="ECO:0000256" key="10">
    <source>
        <dbReference type="ARBA" id="ARBA00023163"/>
    </source>
</evidence>
<dbReference type="InterPro" id="IPR025313">
    <property type="entry name" value="SPB4-like_CTE"/>
</dbReference>
<dbReference type="InterPro" id="IPR045144">
    <property type="entry name" value="TAF4"/>
</dbReference>
<feature type="compositionally biased region" description="Basic and acidic residues" evidence="17">
    <location>
        <begin position="729"/>
        <end position="740"/>
    </location>
</feature>
<evidence type="ECO:0000259" key="21">
    <source>
        <dbReference type="PROSITE" id="PS51195"/>
    </source>
</evidence>
<dbReference type="Pfam" id="PF13959">
    <property type="entry name" value="CTE_SPB4"/>
    <property type="match status" value="1"/>
</dbReference>
<evidence type="ECO:0000256" key="3">
    <source>
        <dbReference type="ARBA" id="ARBA00012552"/>
    </source>
</evidence>
<dbReference type="CDD" id="cd18787">
    <property type="entry name" value="SF2_C_DEAD"/>
    <property type="match status" value="1"/>
</dbReference>
<dbReference type="InterPro" id="IPR011545">
    <property type="entry name" value="DEAD/DEAH_box_helicase_dom"/>
</dbReference>
<dbReference type="Pfam" id="PF07531">
    <property type="entry name" value="TAFH"/>
    <property type="match status" value="1"/>
</dbReference>
<feature type="compositionally biased region" description="Acidic residues" evidence="17">
    <location>
        <begin position="566"/>
        <end position="580"/>
    </location>
</feature>
<keyword evidence="4" id="KW-0547">Nucleotide-binding</keyword>
<evidence type="ECO:0000256" key="9">
    <source>
        <dbReference type="ARBA" id="ARBA00023015"/>
    </source>
</evidence>
<evidence type="ECO:0000256" key="12">
    <source>
        <dbReference type="ARBA" id="ARBA00038084"/>
    </source>
</evidence>
<dbReference type="Pfam" id="PF00271">
    <property type="entry name" value="Helicase_C"/>
    <property type="match status" value="1"/>
</dbReference>
<comment type="similarity">
    <text evidence="2">Belongs to the TAF4 family.</text>
</comment>
<comment type="subcellular location">
    <subcellularLocation>
        <location evidence="1">Nucleus</location>
    </subcellularLocation>
</comment>
<evidence type="ECO:0000256" key="5">
    <source>
        <dbReference type="ARBA" id="ARBA00022801"/>
    </source>
</evidence>
<proteinExistence type="inferred from homology"/>
<feature type="region of interest" description="Disordered" evidence="17">
    <location>
        <begin position="614"/>
        <end position="639"/>
    </location>
</feature>
<feature type="compositionally biased region" description="Basic residues" evidence="17">
    <location>
        <begin position="714"/>
        <end position="728"/>
    </location>
</feature>
<feature type="region of interest" description="Disordered" evidence="17">
    <location>
        <begin position="671"/>
        <end position="811"/>
    </location>
</feature>
<feature type="region of interest" description="Disordered" evidence="17">
    <location>
        <begin position="531"/>
        <end position="582"/>
    </location>
</feature>
<keyword evidence="9" id="KW-0805">Transcription regulation</keyword>
<dbReference type="PANTHER" id="PTHR15138:SF22">
    <property type="entry name" value="TAFH DOMAIN-CONTAINING PROTEIN"/>
    <property type="match status" value="1"/>
</dbReference>
<dbReference type="EMBL" id="JAGKHQ010000006">
    <property type="protein sequence ID" value="KAG7513470.1"/>
    <property type="molecule type" value="Genomic_DNA"/>
</dbReference>
<evidence type="ECO:0000256" key="15">
    <source>
        <dbReference type="ARBA" id="ARBA00075442"/>
    </source>
</evidence>
<evidence type="ECO:0000259" key="20">
    <source>
        <dbReference type="PROSITE" id="PS51194"/>
    </source>
</evidence>
<keyword evidence="7" id="KW-0067">ATP-binding</keyword>
<dbReference type="PROSITE" id="PS51195">
    <property type="entry name" value="Q_MOTIF"/>
    <property type="match status" value="1"/>
</dbReference>
<dbReference type="InterPro" id="IPR001650">
    <property type="entry name" value="Helicase_C-like"/>
</dbReference>
<dbReference type="CDD" id="cd17941">
    <property type="entry name" value="DEADc_DDX10"/>
    <property type="match status" value="1"/>
</dbReference>
<evidence type="ECO:0000256" key="17">
    <source>
        <dbReference type="SAM" id="MobiDB-lite"/>
    </source>
</evidence>
<dbReference type="PROSITE" id="PS51194">
    <property type="entry name" value="HELICASE_CTER"/>
    <property type="match status" value="1"/>
</dbReference>
<feature type="compositionally biased region" description="Basic and acidic residues" evidence="17">
    <location>
        <begin position="693"/>
        <end position="713"/>
    </location>
</feature>
<feature type="domain" description="TAFH" evidence="18">
    <location>
        <begin position="1109"/>
        <end position="1206"/>
    </location>
</feature>
<keyword evidence="10" id="KW-0804">Transcription</keyword>
<dbReference type="GO" id="GO:0003723">
    <property type="term" value="F:RNA binding"/>
    <property type="evidence" value="ECO:0007669"/>
    <property type="project" value="UniProtKB-KW"/>
</dbReference>
<feature type="compositionally biased region" description="Basic and acidic residues" evidence="17">
    <location>
        <begin position="1"/>
        <end position="10"/>
    </location>
</feature>
<comment type="catalytic activity">
    <reaction evidence="13">
        <text>ATP + H2O = ADP + phosphate + H(+)</text>
        <dbReference type="Rhea" id="RHEA:13065"/>
        <dbReference type="ChEBI" id="CHEBI:15377"/>
        <dbReference type="ChEBI" id="CHEBI:15378"/>
        <dbReference type="ChEBI" id="CHEBI:30616"/>
        <dbReference type="ChEBI" id="CHEBI:43474"/>
        <dbReference type="ChEBI" id="CHEBI:456216"/>
        <dbReference type="EC" id="3.6.4.13"/>
    </reaction>
</comment>
<dbReference type="SMART" id="SM00487">
    <property type="entry name" value="DEXDc"/>
    <property type="match status" value="1"/>
</dbReference>
<comment type="similarity">
    <text evidence="12">Belongs to the DEAD box helicase family. DDX10/DBP4 subfamily.</text>
</comment>
<evidence type="ECO:0000256" key="4">
    <source>
        <dbReference type="ARBA" id="ARBA00022741"/>
    </source>
</evidence>
<name>A0AAV6S972_SOLSE</name>
<protein>
    <recommendedName>
        <fullName evidence="14">Probable ATP-dependent RNA helicase DDX10</fullName>
        <ecNumber evidence="3">3.6.4.13</ecNumber>
    </recommendedName>
    <alternativeName>
        <fullName evidence="15">DEAD box protein 10</fullName>
    </alternativeName>
</protein>
<dbReference type="PROSITE" id="PS51192">
    <property type="entry name" value="HELICASE_ATP_BIND_1"/>
    <property type="match status" value="1"/>
</dbReference>
<keyword evidence="6 22" id="KW-0347">Helicase</keyword>
<evidence type="ECO:0000256" key="1">
    <source>
        <dbReference type="ARBA" id="ARBA00004123"/>
    </source>
</evidence>
<evidence type="ECO:0000256" key="16">
    <source>
        <dbReference type="PROSITE-ProRule" id="PRU00552"/>
    </source>
</evidence>
<evidence type="ECO:0000256" key="11">
    <source>
        <dbReference type="ARBA" id="ARBA00023242"/>
    </source>
</evidence>
<evidence type="ECO:0000313" key="23">
    <source>
        <dbReference type="Proteomes" id="UP000693946"/>
    </source>
</evidence>
<dbReference type="Pfam" id="PF05236">
    <property type="entry name" value="TAF4"/>
    <property type="match status" value="1"/>
</dbReference>
<dbReference type="FunFam" id="3.40.50.300:FF:000874">
    <property type="entry name" value="RNA helicase"/>
    <property type="match status" value="1"/>
</dbReference>
<feature type="domain" description="DEAD-box RNA helicase Q" evidence="21">
    <location>
        <begin position="77"/>
        <end position="105"/>
    </location>
</feature>
<keyword evidence="8" id="KW-0694">RNA-binding</keyword>
<dbReference type="InterPro" id="IPR000629">
    <property type="entry name" value="RNA-helicase_DEAD-box_CS"/>
</dbReference>
<evidence type="ECO:0000256" key="13">
    <source>
        <dbReference type="ARBA" id="ARBA00047984"/>
    </source>
</evidence>
<dbReference type="SMART" id="SM01178">
    <property type="entry name" value="DUF4217"/>
    <property type="match status" value="1"/>
</dbReference>
<keyword evidence="23" id="KW-1185">Reference proteome</keyword>
<reference evidence="22 23" key="1">
    <citation type="journal article" date="2021" name="Sci. Rep.">
        <title>Chromosome anchoring in Senegalese sole (Solea senegalensis) reveals sex-associated markers and genome rearrangements in flatfish.</title>
        <authorList>
            <person name="Guerrero-Cozar I."/>
            <person name="Gomez-Garrido J."/>
            <person name="Berbel C."/>
            <person name="Martinez-Blanch J.F."/>
            <person name="Alioto T."/>
            <person name="Claros M.G."/>
            <person name="Gagnaire P.A."/>
            <person name="Manchado M."/>
        </authorList>
    </citation>
    <scope>NUCLEOTIDE SEQUENCE [LARGE SCALE GENOMIC DNA]</scope>
    <source>
        <strain evidence="22">Sse05_10M</strain>
    </source>
</reference>
<dbReference type="GO" id="GO:0006367">
    <property type="term" value="P:transcription initiation at RNA polymerase II promoter"/>
    <property type="evidence" value="ECO:0007669"/>
    <property type="project" value="TreeGrafter"/>
</dbReference>
<evidence type="ECO:0000256" key="14">
    <source>
        <dbReference type="ARBA" id="ARBA00072925"/>
    </source>
</evidence>
<dbReference type="Pfam" id="PF00270">
    <property type="entry name" value="DEAD"/>
    <property type="match status" value="1"/>
</dbReference>
<keyword evidence="11" id="KW-0539">Nucleus</keyword>
<evidence type="ECO:0000313" key="22">
    <source>
        <dbReference type="EMBL" id="KAG7513470.1"/>
    </source>
</evidence>
<dbReference type="SMART" id="SM00549">
    <property type="entry name" value="TAFH"/>
    <property type="match status" value="1"/>
</dbReference>
<feature type="domain" description="Helicase ATP-binding" evidence="19">
    <location>
        <begin position="108"/>
        <end position="282"/>
    </location>
</feature>
<evidence type="ECO:0000259" key="18">
    <source>
        <dbReference type="PROSITE" id="PS51119"/>
    </source>
</evidence>
<dbReference type="InterPro" id="IPR014014">
    <property type="entry name" value="RNA_helicase_DEAD_Q_motif"/>
</dbReference>
<dbReference type="GO" id="GO:0005524">
    <property type="term" value="F:ATP binding"/>
    <property type="evidence" value="ECO:0007669"/>
    <property type="project" value="UniProtKB-KW"/>
</dbReference>
<dbReference type="EC" id="3.6.4.13" evidence="3"/>
<dbReference type="GO" id="GO:0016251">
    <property type="term" value="F:RNA polymerase II general transcription initiation factor activity"/>
    <property type="evidence" value="ECO:0007669"/>
    <property type="project" value="TreeGrafter"/>
</dbReference>
<gene>
    <name evidence="22" type="ORF">JOB18_008866</name>
</gene>
<dbReference type="Proteomes" id="UP000693946">
    <property type="component" value="Linkage Group LG14"/>
</dbReference>
<dbReference type="InterPro" id="IPR007900">
    <property type="entry name" value="TAF4_C"/>
</dbReference>
<dbReference type="InterPro" id="IPR014001">
    <property type="entry name" value="Helicase_ATP-bd"/>
</dbReference>
<dbReference type="InterPro" id="IPR003894">
    <property type="entry name" value="TAFH_NHR1"/>
</dbReference>
<dbReference type="GO" id="GO:0016787">
    <property type="term" value="F:hydrolase activity"/>
    <property type="evidence" value="ECO:0007669"/>
    <property type="project" value="UniProtKB-KW"/>
</dbReference>
<evidence type="ECO:0000256" key="7">
    <source>
        <dbReference type="ARBA" id="ARBA00022840"/>
    </source>
</evidence>
<evidence type="ECO:0000256" key="8">
    <source>
        <dbReference type="ARBA" id="ARBA00022884"/>
    </source>
</evidence>
<dbReference type="PANTHER" id="PTHR15138">
    <property type="entry name" value="TRANSCRIPTION INITIATION FACTOR TFIID SUBUNIT 4"/>
    <property type="match status" value="1"/>
</dbReference>
<feature type="domain" description="Helicase C-terminal" evidence="20">
    <location>
        <begin position="308"/>
        <end position="460"/>
    </location>
</feature>
<feature type="region of interest" description="Disordered" evidence="17">
    <location>
        <begin position="1"/>
        <end position="25"/>
    </location>
</feature>
<feature type="short sequence motif" description="Q motif" evidence="16">
    <location>
        <begin position="77"/>
        <end position="105"/>
    </location>
</feature>
<dbReference type="GO" id="GO:0003724">
    <property type="term" value="F:RNA helicase activity"/>
    <property type="evidence" value="ECO:0007669"/>
    <property type="project" value="UniProtKB-EC"/>
</dbReference>
<comment type="caution">
    <text evidence="22">The sequence shown here is derived from an EMBL/GenBank/DDBJ whole genome shotgun (WGS) entry which is preliminary data.</text>
</comment>
<keyword evidence="5" id="KW-0378">Hydrolase</keyword>
<dbReference type="FunFam" id="3.40.50.300:FF:001089">
    <property type="entry name" value="RNA helicase"/>
    <property type="match status" value="1"/>
</dbReference>
<evidence type="ECO:0000256" key="2">
    <source>
        <dbReference type="ARBA" id="ARBA00006178"/>
    </source>
</evidence>
<organism evidence="22 23">
    <name type="scientific">Solea senegalensis</name>
    <name type="common">Senegalese sole</name>
    <dbReference type="NCBI Taxonomy" id="28829"/>
    <lineage>
        <taxon>Eukaryota</taxon>
        <taxon>Metazoa</taxon>
        <taxon>Chordata</taxon>
        <taxon>Craniata</taxon>
        <taxon>Vertebrata</taxon>
        <taxon>Euteleostomi</taxon>
        <taxon>Actinopterygii</taxon>
        <taxon>Neopterygii</taxon>
        <taxon>Teleostei</taxon>
        <taxon>Neoteleostei</taxon>
        <taxon>Acanthomorphata</taxon>
        <taxon>Carangaria</taxon>
        <taxon>Pleuronectiformes</taxon>
        <taxon>Pleuronectoidei</taxon>
        <taxon>Soleidae</taxon>
        <taxon>Solea</taxon>
    </lineage>
</organism>